<evidence type="ECO:0000313" key="2">
    <source>
        <dbReference type="EMBL" id="QJB43829.1"/>
    </source>
</evidence>
<reference evidence="2 3" key="2">
    <citation type="submission" date="2020-04" db="EMBL/GenBank/DDBJ databases">
        <authorList>
            <person name="Fomenkov A."/>
            <person name="Anton B.P."/>
            <person name="Roberts R.J."/>
        </authorList>
    </citation>
    <scope>NUCLEOTIDE SEQUENCE [LARGE SCALE GENOMIC DNA]</scope>
    <source>
        <strain evidence="2 3">CCAP 1403/13f</strain>
    </source>
</reference>
<dbReference type="RefSeq" id="WP_168695251.1">
    <property type="nucleotide sequence ID" value="NZ_CP051206.1"/>
</dbReference>
<dbReference type="PANTHER" id="PTHR43019:SF23">
    <property type="entry name" value="PROTEASE DO-LIKE 5, CHLOROPLASTIC"/>
    <property type="match status" value="1"/>
</dbReference>
<name>A0A6H2BYN3_DOLFA</name>
<feature type="chain" id="PRO_5026055342" evidence="1">
    <location>
        <begin position="24"/>
        <end position="288"/>
    </location>
</feature>
<dbReference type="AlphaFoldDB" id="A0A6H2BYN3"/>
<dbReference type="PANTHER" id="PTHR43019">
    <property type="entry name" value="SERINE ENDOPROTEASE DEGS"/>
    <property type="match status" value="1"/>
</dbReference>
<feature type="signal peptide" evidence="1">
    <location>
        <begin position="1"/>
        <end position="23"/>
    </location>
</feature>
<evidence type="ECO:0000256" key="1">
    <source>
        <dbReference type="SAM" id="SignalP"/>
    </source>
</evidence>
<dbReference type="InterPro" id="IPR043504">
    <property type="entry name" value="Peptidase_S1_PA_chymotrypsin"/>
</dbReference>
<sequence length="288" mass="31413">MTWRILKIVACIGGLSMLLSSSAASISISARQTNITQPPIPLSAAQLQEKAAAITVKILSTDFLGSGILLNKQNSVYIVLTNAHVLRADYPPYRIQTPDGKIYKADVLKNVNFQNYDLAILQFYSIKKVYSVANLGTVSNVGDEVFIAGFPVQEESEKISFVFIGGKISLILSKALEPGYQVGYTNHLEKGMSGGALLNKQGEVVGVNGMHAYPLWDAPSVFIDGSEAEEKLHQEIVGLSWAIPIDKVVQMMGKSPGESNSRLHKQSPPSRIHEILDSPIKKYELEAK</sequence>
<keyword evidence="1" id="KW-0732">Signal</keyword>
<dbReference type="KEGG" id="dfs:HGD76_05990"/>
<evidence type="ECO:0000313" key="3">
    <source>
        <dbReference type="Proteomes" id="UP000502433"/>
    </source>
</evidence>
<reference evidence="2 3" key="1">
    <citation type="submission" date="2020-04" db="EMBL/GenBank/DDBJ databases">
        <title>Genome-Wide Identification of 5-Methylcytosine Sites in Bacterial Genomes By High-Throughput Sequencing of MspJI Restriction Fragments.</title>
        <authorList>
            <person name="Wu V."/>
        </authorList>
    </citation>
    <scope>NUCLEOTIDE SEQUENCE [LARGE SCALE GENOMIC DNA]</scope>
    <source>
        <strain evidence="2 3">CCAP 1403/13f</strain>
    </source>
</reference>
<proteinExistence type="predicted"/>
<organism evidence="2 3">
    <name type="scientific">Dolichospermum flos-aquae CCAP 1403/13F</name>
    <dbReference type="NCBI Taxonomy" id="315271"/>
    <lineage>
        <taxon>Bacteria</taxon>
        <taxon>Bacillati</taxon>
        <taxon>Cyanobacteriota</taxon>
        <taxon>Cyanophyceae</taxon>
        <taxon>Nostocales</taxon>
        <taxon>Aphanizomenonaceae</taxon>
        <taxon>Dolichospermum</taxon>
    </lineage>
</organism>
<dbReference type="SUPFAM" id="SSF50494">
    <property type="entry name" value="Trypsin-like serine proteases"/>
    <property type="match status" value="1"/>
</dbReference>
<accession>A0A6H2BYN3</accession>
<dbReference type="InterPro" id="IPR009003">
    <property type="entry name" value="Peptidase_S1_PA"/>
</dbReference>
<gene>
    <name evidence="2" type="ORF">HGD76_05990</name>
</gene>
<dbReference type="Gene3D" id="2.40.10.10">
    <property type="entry name" value="Trypsin-like serine proteases"/>
    <property type="match status" value="2"/>
</dbReference>
<dbReference type="Proteomes" id="UP000502433">
    <property type="component" value="Chromosome"/>
</dbReference>
<dbReference type="Pfam" id="PF13365">
    <property type="entry name" value="Trypsin_2"/>
    <property type="match status" value="1"/>
</dbReference>
<dbReference type="EMBL" id="CP051206">
    <property type="protein sequence ID" value="QJB43829.1"/>
    <property type="molecule type" value="Genomic_DNA"/>
</dbReference>
<protein>
    <submittedName>
        <fullName evidence="2">Trypsin-like peptidase domain-containing protein</fullName>
    </submittedName>
</protein>